<dbReference type="GO" id="GO:0004497">
    <property type="term" value="F:monooxygenase activity"/>
    <property type="evidence" value="ECO:0007669"/>
    <property type="project" value="UniProtKB-KW"/>
</dbReference>
<evidence type="ECO:0000256" key="1">
    <source>
        <dbReference type="ARBA" id="ARBA00023002"/>
    </source>
</evidence>
<dbReference type="InterPro" id="IPR050766">
    <property type="entry name" value="Bact_Lucif_Oxidored"/>
</dbReference>
<dbReference type="InterPro" id="IPR011251">
    <property type="entry name" value="Luciferase-like_dom"/>
</dbReference>
<evidence type="ECO:0000313" key="4">
    <source>
        <dbReference type="EMBL" id="CAB4343931.1"/>
    </source>
</evidence>
<proteinExistence type="predicted"/>
<dbReference type="PANTHER" id="PTHR30137">
    <property type="entry name" value="LUCIFERASE-LIKE MONOOXYGENASE"/>
    <property type="match status" value="1"/>
</dbReference>
<name>A0A6J5ZN21_9ZZZZ</name>
<accession>A0A6J5ZN21</accession>
<reference evidence="4" key="1">
    <citation type="submission" date="2020-05" db="EMBL/GenBank/DDBJ databases">
        <authorList>
            <person name="Chiriac C."/>
            <person name="Salcher M."/>
            <person name="Ghai R."/>
            <person name="Kavagutti S V."/>
        </authorList>
    </citation>
    <scope>NUCLEOTIDE SEQUENCE</scope>
</reference>
<dbReference type="EMBL" id="CAESAO010000067">
    <property type="protein sequence ID" value="CAB4343931.1"/>
    <property type="molecule type" value="Genomic_DNA"/>
</dbReference>
<dbReference type="SUPFAM" id="SSF51679">
    <property type="entry name" value="Bacterial luciferase-like"/>
    <property type="match status" value="1"/>
</dbReference>
<evidence type="ECO:0000256" key="2">
    <source>
        <dbReference type="ARBA" id="ARBA00023033"/>
    </source>
</evidence>
<sequence>MLDPLAMEIGIATFGDVSRDVTPAERIKQMLKEAKLADEVGLDLYAVGEHHRPDYMISAPTVLLAAVAAQTERIRLSSAVTVLSSEDPVRVWQQFAELDLISGGRAEIMAGRGSFTESFPLFGYDLKDYEPLFAEKLDLLLKLQDGGPIDWRGDHRPSLQADGIFPRPVQSPLPIWIAVGGTPASIERAARLRLPLALAIIGGRVSNFVGHVNLYRSAGGEGSPLAIQMHGFVAENATQANSRFAPEQIELMNRIGRERGWRPMTNQQYLAMTEGDGAIVVGSPEDVAEKIIGAHRLLGNSRFLMQMGVGSISHEHVMESIELLGTKVAPLVRAELAG</sequence>
<organism evidence="4">
    <name type="scientific">freshwater metagenome</name>
    <dbReference type="NCBI Taxonomy" id="449393"/>
    <lineage>
        <taxon>unclassified sequences</taxon>
        <taxon>metagenomes</taxon>
        <taxon>ecological metagenomes</taxon>
    </lineage>
</organism>
<dbReference type="Gene3D" id="3.20.20.30">
    <property type="entry name" value="Luciferase-like domain"/>
    <property type="match status" value="1"/>
</dbReference>
<dbReference type="Pfam" id="PF00296">
    <property type="entry name" value="Bac_luciferase"/>
    <property type="match status" value="1"/>
</dbReference>
<keyword evidence="2" id="KW-0503">Monooxygenase</keyword>
<feature type="domain" description="Luciferase-like" evidence="3">
    <location>
        <begin position="7"/>
        <end position="298"/>
    </location>
</feature>
<dbReference type="PANTHER" id="PTHR30137:SF8">
    <property type="entry name" value="BLR5498 PROTEIN"/>
    <property type="match status" value="1"/>
</dbReference>
<dbReference type="AlphaFoldDB" id="A0A6J5ZN21"/>
<gene>
    <name evidence="4" type="ORF">UFOPK3522_00889</name>
</gene>
<dbReference type="GO" id="GO:0005829">
    <property type="term" value="C:cytosol"/>
    <property type="evidence" value="ECO:0007669"/>
    <property type="project" value="TreeGrafter"/>
</dbReference>
<protein>
    <submittedName>
        <fullName evidence="4">Unannotated protein</fullName>
    </submittedName>
</protein>
<dbReference type="InterPro" id="IPR036661">
    <property type="entry name" value="Luciferase-like_sf"/>
</dbReference>
<evidence type="ECO:0000259" key="3">
    <source>
        <dbReference type="Pfam" id="PF00296"/>
    </source>
</evidence>
<dbReference type="GO" id="GO:0016705">
    <property type="term" value="F:oxidoreductase activity, acting on paired donors, with incorporation or reduction of molecular oxygen"/>
    <property type="evidence" value="ECO:0007669"/>
    <property type="project" value="InterPro"/>
</dbReference>
<keyword evidence="1" id="KW-0560">Oxidoreductase</keyword>